<dbReference type="Pfam" id="PF20714">
    <property type="entry name" value="HTH_64"/>
    <property type="match status" value="1"/>
</dbReference>
<dbReference type="Proteomes" id="UP000092018">
    <property type="component" value="Chromosome 2"/>
</dbReference>
<dbReference type="KEGG" id="vbr:A6E01_14915"/>
<keyword evidence="3 10" id="KW-0597">Phosphoprotein</keyword>
<dbReference type="InterPro" id="IPR024187">
    <property type="entry name" value="Sig_transdc_resp-reg_cit/mal"/>
</dbReference>
<reference evidence="12 13" key="1">
    <citation type="submission" date="2016-06" db="EMBL/GenBank/DDBJ databases">
        <title>Adaptive Radiation by Waves of Gene Transfer Leads to Fine-Scale Resource Partitioning in Marine Microbes.</title>
        <authorList>
            <person name="Hehemann J.-H."/>
            <person name="Arevalo P."/>
            <person name="Datta M.S."/>
            <person name="Yu X."/>
            <person name="Corzett C."/>
            <person name="Henschel A."/>
            <person name="Preheim S.P."/>
            <person name="Timberlake S."/>
            <person name="Alm E.J."/>
            <person name="Polz M.F."/>
        </authorList>
    </citation>
    <scope>NUCLEOTIDE SEQUENCE [LARGE SCALE GENOMIC DNA]</scope>
    <source>
        <strain evidence="12 13">FF50</strain>
    </source>
</reference>
<dbReference type="GO" id="GO:0000156">
    <property type="term" value="F:phosphorelay response regulator activity"/>
    <property type="evidence" value="ECO:0007669"/>
    <property type="project" value="TreeGrafter"/>
</dbReference>
<dbReference type="SUPFAM" id="SSF52172">
    <property type="entry name" value="CheY-like"/>
    <property type="match status" value="1"/>
</dbReference>
<dbReference type="Pfam" id="PF00072">
    <property type="entry name" value="Response_reg"/>
    <property type="match status" value="1"/>
</dbReference>
<keyword evidence="6 9" id="KW-0238">DNA-binding</keyword>
<keyword evidence="4 9" id="KW-0902">Two-component regulatory system</keyword>
<gene>
    <name evidence="12" type="ORF">A6E01_14915</name>
</gene>
<evidence type="ECO:0000313" key="12">
    <source>
        <dbReference type="EMBL" id="ANO34491.1"/>
    </source>
</evidence>
<evidence type="ECO:0000256" key="6">
    <source>
        <dbReference type="ARBA" id="ARBA00023125"/>
    </source>
</evidence>
<evidence type="ECO:0000256" key="10">
    <source>
        <dbReference type="PROSITE-ProRule" id="PRU00169"/>
    </source>
</evidence>
<evidence type="ECO:0000256" key="2">
    <source>
        <dbReference type="ARBA" id="ARBA00022490"/>
    </source>
</evidence>
<evidence type="ECO:0000256" key="5">
    <source>
        <dbReference type="ARBA" id="ARBA00023015"/>
    </source>
</evidence>
<feature type="domain" description="Response regulatory" evidence="11">
    <location>
        <begin position="6"/>
        <end position="122"/>
    </location>
</feature>
<dbReference type="EMBL" id="CP016178">
    <property type="protein sequence ID" value="ANO34491.1"/>
    <property type="molecule type" value="Genomic_DNA"/>
</dbReference>
<evidence type="ECO:0000259" key="11">
    <source>
        <dbReference type="PROSITE" id="PS50110"/>
    </source>
</evidence>
<evidence type="ECO:0000256" key="9">
    <source>
        <dbReference type="PIRNR" id="PIRNR006171"/>
    </source>
</evidence>
<evidence type="ECO:0000256" key="3">
    <source>
        <dbReference type="ARBA" id="ARBA00022553"/>
    </source>
</evidence>
<dbReference type="InterPro" id="IPR048714">
    <property type="entry name" value="DpiA-like_HTH"/>
</dbReference>
<dbReference type="SMART" id="SM00448">
    <property type="entry name" value="REC"/>
    <property type="match status" value="1"/>
</dbReference>
<dbReference type="InterPro" id="IPR001789">
    <property type="entry name" value="Sig_transdc_resp-reg_receiver"/>
</dbReference>
<evidence type="ECO:0000256" key="4">
    <source>
        <dbReference type="ARBA" id="ARBA00023012"/>
    </source>
</evidence>
<feature type="modified residue" description="4-aspartylphosphate" evidence="10">
    <location>
        <position position="57"/>
    </location>
</feature>
<evidence type="ECO:0000313" key="13">
    <source>
        <dbReference type="Proteomes" id="UP000092018"/>
    </source>
</evidence>
<dbReference type="GO" id="GO:0003700">
    <property type="term" value="F:DNA-binding transcription factor activity"/>
    <property type="evidence" value="ECO:0007669"/>
    <property type="project" value="InterPro"/>
</dbReference>
<keyword evidence="8 9" id="KW-0804">Transcription</keyword>
<evidence type="ECO:0000256" key="1">
    <source>
        <dbReference type="ARBA" id="ARBA00004496"/>
    </source>
</evidence>
<keyword evidence="5 9" id="KW-0805">Transcription regulation</keyword>
<sequence length="229" mass="25940">MTDKVRTLIIEDDEAMAQLHLQYLQINARLDIQGIALNKEQALIQLEIFDPELLILDVYLPDGTGLEIIQTLRQQGKKTDIILITAAREPEILQSAMRLGVVEYLLKPVLLPRLNAAINNYLEKRDKIVSNDSLDQGFIDSMLNMSQTQPSGESGRLPKGIDSVTLDKIRSLFTERESWKAEEAGQEIGASRSTARRYLEFLVSTHEVRTDVVYGTVGRPERTYVRTQK</sequence>
<dbReference type="PANTHER" id="PTHR45526">
    <property type="entry name" value="TRANSCRIPTIONAL REGULATORY PROTEIN DPIA"/>
    <property type="match status" value="1"/>
</dbReference>
<comment type="subcellular location">
    <subcellularLocation>
        <location evidence="1 9">Cytoplasm</location>
    </subcellularLocation>
</comment>
<dbReference type="PROSITE" id="PS50110">
    <property type="entry name" value="RESPONSE_REGULATORY"/>
    <property type="match status" value="1"/>
</dbReference>
<dbReference type="AlphaFoldDB" id="A0AAN1CTD1"/>
<dbReference type="InterPro" id="IPR011006">
    <property type="entry name" value="CheY-like_superfamily"/>
</dbReference>
<organism evidence="12 13">
    <name type="scientific">Vibrio breoganii</name>
    <dbReference type="NCBI Taxonomy" id="553239"/>
    <lineage>
        <taxon>Bacteria</taxon>
        <taxon>Pseudomonadati</taxon>
        <taxon>Pseudomonadota</taxon>
        <taxon>Gammaproteobacteria</taxon>
        <taxon>Vibrionales</taxon>
        <taxon>Vibrionaceae</taxon>
        <taxon>Vibrio</taxon>
    </lineage>
</organism>
<keyword evidence="2 9" id="KW-0963">Cytoplasm</keyword>
<evidence type="ECO:0000256" key="7">
    <source>
        <dbReference type="ARBA" id="ARBA00023159"/>
    </source>
</evidence>
<evidence type="ECO:0000256" key="8">
    <source>
        <dbReference type="ARBA" id="ARBA00023163"/>
    </source>
</evidence>
<keyword evidence="7 9" id="KW-0010">Activator</keyword>
<proteinExistence type="predicted"/>
<protein>
    <recommendedName>
        <fullName evidence="9">Transcriptional regulatory protein</fullName>
    </recommendedName>
</protein>
<dbReference type="PIRSF" id="PIRSF006171">
    <property type="entry name" value="RR_citrat_malat"/>
    <property type="match status" value="1"/>
</dbReference>
<accession>A0AAN1CTD1</accession>
<dbReference type="GO" id="GO:0003677">
    <property type="term" value="F:DNA binding"/>
    <property type="evidence" value="ECO:0007669"/>
    <property type="project" value="UniProtKB-KW"/>
</dbReference>
<dbReference type="PANTHER" id="PTHR45526:SF1">
    <property type="entry name" value="TRANSCRIPTIONAL REGULATORY PROTEIN DCUR-RELATED"/>
    <property type="match status" value="1"/>
</dbReference>
<dbReference type="Gene3D" id="3.40.50.2300">
    <property type="match status" value="1"/>
</dbReference>
<dbReference type="InterPro" id="IPR051271">
    <property type="entry name" value="2C-system_Tx_regulators"/>
</dbReference>
<dbReference type="GO" id="GO:0005737">
    <property type="term" value="C:cytoplasm"/>
    <property type="evidence" value="ECO:0007669"/>
    <property type="project" value="UniProtKB-SubCell"/>
</dbReference>
<name>A0AAN1CTD1_9VIBR</name>
<dbReference type="RefSeq" id="WP_017027903.1">
    <property type="nucleotide sequence ID" value="NZ_CP016178.1"/>
</dbReference>